<organism evidence="1">
    <name type="scientific">freshwater metagenome</name>
    <dbReference type="NCBI Taxonomy" id="449393"/>
    <lineage>
        <taxon>unclassified sequences</taxon>
        <taxon>metagenomes</taxon>
        <taxon>ecological metagenomes</taxon>
    </lineage>
</organism>
<accession>A0A6J6AZ25</accession>
<reference evidence="1" key="1">
    <citation type="submission" date="2020-05" db="EMBL/GenBank/DDBJ databases">
        <authorList>
            <person name="Chiriac C."/>
            <person name="Salcher M."/>
            <person name="Ghai R."/>
            <person name="Kavagutti S V."/>
        </authorList>
    </citation>
    <scope>NUCLEOTIDE SEQUENCE</scope>
</reference>
<evidence type="ECO:0000313" key="1">
    <source>
        <dbReference type="EMBL" id="CAB4531343.1"/>
    </source>
</evidence>
<name>A0A6J6AZ25_9ZZZZ</name>
<dbReference type="AlphaFoldDB" id="A0A6J6AZ25"/>
<gene>
    <name evidence="1" type="ORF">UFOPK1412_00020</name>
</gene>
<sequence>MIASNFVSRVANSSPKSPKTAIFRNLFSVCYPGIVVAYKGSAEGYVLLENGKKIEVVGTSGKYEVANCSIGAQ</sequence>
<protein>
    <submittedName>
        <fullName evidence="1">Unannotated protein</fullName>
    </submittedName>
</protein>
<proteinExistence type="predicted"/>
<dbReference type="EMBL" id="CAEZSI010000002">
    <property type="protein sequence ID" value="CAB4531343.1"/>
    <property type="molecule type" value="Genomic_DNA"/>
</dbReference>